<protein>
    <submittedName>
        <fullName evidence="1">Uncharacterized protein</fullName>
    </submittedName>
</protein>
<evidence type="ECO:0000313" key="1">
    <source>
        <dbReference type="EMBL" id="MBX35787.1"/>
    </source>
</evidence>
<organism evidence="1">
    <name type="scientific">Rhizophora mucronata</name>
    <name type="common">Asiatic mangrove</name>
    <dbReference type="NCBI Taxonomy" id="61149"/>
    <lineage>
        <taxon>Eukaryota</taxon>
        <taxon>Viridiplantae</taxon>
        <taxon>Streptophyta</taxon>
        <taxon>Embryophyta</taxon>
        <taxon>Tracheophyta</taxon>
        <taxon>Spermatophyta</taxon>
        <taxon>Magnoliopsida</taxon>
        <taxon>eudicotyledons</taxon>
        <taxon>Gunneridae</taxon>
        <taxon>Pentapetalae</taxon>
        <taxon>rosids</taxon>
        <taxon>fabids</taxon>
        <taxon>Malpighiales</taxon>
        <taxon>Rhizophoraceae</taxon>
        <taxon>Rhizophora</taxon>
    </lineage>
</organism>
<proteinExistence type="predicted"/>
<reference evidence="1" key="1">
    <citation type="submission" date="2018-02" db="EMBL/GenBank/DDBJ databases">
        <title>Rhizophora mucronata_Transcriptome.</title>
        <authorList>
            <person name="Meera S.P."/>
            <person name="Sreeshan A."/>
            <person name="Augustine A."/>
        </authorList>
    </citation>
    <scope>NUCLEOTIDE SEQUENCE</scope>
    <source>
        <tissue evidence="1">Leaf</tissue>
    </source>
</reference>
<accession>A0A2P2MZZ4</accession>
<sequence>MFKALNRRPITAVHVSVPLWDDGYPDDNIDPLTHADMFLNCPRFMDPWFSCFKKSF</sequence>
<dbReference type="EMBL" id="GGEC01055303">
    <property type="protein sequence ID" value="MBX35787.1"/>
    <property type="molecule type" value="Transcribed_RNA"/>
</dbReference>
<dbReference type="AlphaFoldDB" id="A0A2P2MZZ4"/>
<name>A0A2P2MZZ4_RHIMU</name>